<sequence>MNEFSSASEPEEEDQSSENELSDDDGFLAVAASRHEFIRPPDYTEVQPLIMEHSYKYRPWFDVGDPILEEYVADGMPVGEHVDINADYVLTNGGMIQVQVRESSKMHQGGLQ</sequence>
<comment type="caution">
    <text evidence="2">The sequence shown here is derived from an EMBL/GenBank/DDBJ whole genome shotgun (WGS) entry which is preliminary data.</text>
</comment>
<reference evidence="2" key="1">
    <citation type="submission" date="2023-07" db="EMBL/GenBank/DDBJ databases">
        <title>draft genome sequence of fig (Ficus carica).</title>
        <authorList>
            <person name="Takahashi T."/>
            <person name="Nishimura K."/>
        </authorList>
    </citation>
    <scope>NUCLEOTIDE SEQUENCE</scope>
</reference>
<feature type="region of interest" description="Disordered" evidence="1">
    <location>
        <begin position="1"/>
        <end position="26"/>
    </location>
</feature>
<organism evidence="2 3">
    <name type="scientific">Ficus carica</name>
    <name type="common">Common fig</name>
    <dbReference type="NCBI Taxonomy" id="3494"/>
    <lineage>
        <taxon>Eukaryota</taxon>
        <taxon>Viridiplantae</taxon>
        <taxon>Streptophyta</taxon>
        <taxon>Embryophyta</taxon>
        <taxon>Tracheophyta</taxon>
        <taxon>Spermatophyta</taxon>
        <taxon>Magnoliopsida</taxon>
        <taxon>eudicotyledons</taxon>
        <taxon>Gunneridae</taxon>
        <taxon>Pentapetalae</taxon>
        <taxon>rosids</taxon>
        <taxon>fabids</taxon>
        <taxon>Rosales</taxon>
        <taxon>Moraceae</taxon>
        <taxon>Ficeae</taxon>
        <taxon>Ficus</taxon>
    </lineage>
</organism>
<keyword evidence="3" id="KW-1185">Reference proteome</keyword>
<dbReference type="EMBL" id="BTGU01000058">
    <property type="protein sequence ID" value="GMN55620.1"/>
    <property type="molecule type" value="Genomic_DNA"/>
</dbReference>
<evidence type="ECO:0000256" key="1">
    <source>
        <dbReference type="SAM" id="MobiDB-lite"/>
    </source>
</evidence>
<dbReference type="Proteomes" id="UP001187192">
    <property type="component" value="Unassembled WGS sequence"/>
</dbReference>
<accession>A0AA88ANU6</accession>
<evidence type="ECO:0000313" key="3">
    <source>
        <dbReference type="Proteomes" id="UP001187192"/>
    </source>
</evidence>
<evidence type="ECO:0000313" key="2">
    <source>
        <dbReference type="EMBL" id="GMN55620.1"/>
    </source>
</evidence>
<name>A0AA88ANU6_FICCA</name>
<feature type="compositionally biased region" description="Acidic residues" evidence="1">
    <location>
        <begin position="9"/>
        <end position="26"/>
    </location>
</feature>
<dbReference type="AlphaFoldDB" id="A0AA88ANU6"/>
<protein>
    <submittedName>
        <fullName evidence="2">Uncharacterized protein</fullName>
    </submittedName>
</protein>
<proteinExistence type="predicted"/>
<gene>
    <name evidence="2" type="ORF">TIFTF001_024752</name>
</gene>